<proteinExistence type="predicted"/>
<accession>A0A2U8HB84</accession>
<organism evidence="2 3">
    <name type="scientific">Alloyangia pacifica</name>
    <dbReference type="NCBI Taxonomy" id="311180"/>
    <lineage>
        <taxon>Bacteria</taxon>
        <taxon>Pseudomonadati</taxon>
        <taxon>Pseudomonadota</taxon>
        <taxon>Alphaproteobacteria</taxon>
        <taxon>Rhodobacterales</taxon>
        <taxon>Roseobacteraceae</taxon>
        <taxon>Alloyangia</taxon>
    </lineage>
</organism>
<feature type="signal peptide" evidence="1">
    <location>
        <begin position="1"/>
        <end position="17"/>
    </location>
</feature>
<reference evidence="2 3" key="1">
    <citation type="submission" date="2017-06" db="EMBL/GenBank/DDBJ databases">
        <title>Yangia sp. YSBP01 complete genome sequence.</title>
        <authorList>
            <person name="Woo J.-H."/>
            <person name="Kim H.-S."/>
        </authorList>
    </citation>
    <scope>NUCLEOTIDE SEQUENCE [LARGE SCALE GENOMIC DNA]</scope>
    <source>
        <strain evidence="2 3">YSBP01</strain>
    </source>
</reference>
<sequence length="129" mass="13443">MSFRLVALGLAACLATAGCATKSGKISGQYVSPLQFQSYSCSQVTEEALRISERSALAFKIQNVKARNDAVAASVALGLFWPAAFLVGGNDANASEVARLKGTMDALEAASIQKNCGLEFVSAPLPKTL</sequence>
<gene>
    <name evidence="2" type="ORF">CEW88_04515</name>
</gene>
<dbReference type="AlphaFoldDB" id="A0A2U8HB84"/>
<dbReference type="PROSITE" id="PS51257">
    <property type="entry name" value="PROKAR_LIPOPROTEIN"/>
    <property type="match status" value="1"/>
</dbReference>
<dbReference type="OrthoDB" id="7862470at2"/>
<keyword evidence="1" id="KW-0732">Signal</keyword>
<dbReference type="EMBL" id="CP022189">
    <property type="protein sequence ID" value="AWI82988.1"/>
    <property type="molecule type" value="Genomic_DNA"/>
</dbReference>
<dbReference type="RefSeq" id="WP_108964877.1">
    <property type="nucleotide sequence ID" value="NZ_CP022189.1"/>
</dbReference>
<evidence type="ECO:0000256" key="1">
    <source>
        <dbReference type="SAM" id="SignalP"/>
    </source>
</evidence>
<protein>
    <recommendedName>
        <fullName evidence="4">Lipoprotein</fullName>
    </recommendedName>
</protein>
<name>A0A2U8HB84_9RHOB</name>
<evidence type="ECO:0000313" key="2">
    <source>
        <dbReference type="EMBL" id="AWI82988.1"/>
    </source>
</evidence>
<evidence type="ECO:0000313" key="3">
    <source>
        <dbReference type="Proteomes" id="UP000244915"/>
    </source>
</evidence>
<dbReference type="KEGG" id="ypac:CEW88_04515"/>
<dbReference type="Proteomes" id="UP000244915">
    <property type="component" value="Chromosome 1"/>
</dbReference>
<feature type="chain" id="PRO_5016177161" description="Lipoprotein" evidence="1">
    <location>
        <begin position="18"/>
        <end position="129"/>
    </location>
</feature>
<evidence type="ECO:0008006" key="4">
    <source>
        <dbReference type="Google" id="ProtNLM"/>
    </source>
</evidence>